<feature type="compositionally biased region" description="Low complexity" evidence="1">
    <location>
        <begin position="1"/>
        <end position="17"/>
    </location>
</feature>
<dbReference type="AlphaFoldDB" id="A0A8T0VZG5"/>
<feature type="region of interest" description="Disordered" evidence="1">
    <location>
        <begin position="188"/>
        <end position="226"/>
    </location>
</feature>
<keyword evidence="3" id="KW-1185">Reference proteome</keyword>
<organism evidence="2 3">
    <name type="scientific">Panicum virgatum</name>
    <name type="common">Blackwell switchgrass</name>
    <dbReference type="NCBI Taxonomy" id="38727"/>
    <lineage>
        <taxon>Eukaryota</taxon>
        <taxon>Viridiplantae</taxon>
        <taxon>Streptophyta</taxon>
        <taxon>Embryophyta</taxon>
        <taxon>Tracheophyta</taxon>
        <taxon>Spermatophyta</taxon>
        <taxon>Magnoliopsida</taxon>
        <taxon>Liliopsida</taxon>
        <taxon>Poales</taxon>
        <taxon>Poaceae</taxon>
        <taxon>PACMAD clade</taxon>
        <taxon>Panicoideae</taxon>
        <taxon>Panicodae</taxon>
        <taxon>Paniceae</taxon>
        <taxon>Panicinae</taxon>
        <taxon>Panicum</taxon>
        <taxon>Panicum sect. Hiantes</taxon>
    </lineage>
</organism>
<comment type="caution">
    <text evidence="2">The sequence shown here is derived from an EMBL/GenBank/DDBJ whole genome shotgun (WGS) entry which is preliminary data.</text>
</comment>
<feature type="compositionally biased region" description="Gly residues" evidence="1">
    <location>
        <begin position="204"/>
        <end position="215"/>
    </location>
</feature>
<evidence type="ECO:0000313" key="2">
    <source>
        <dbReference type="EMBL" id="KAG2636709.1"/>
    </source>
</evidence>
<name>A0A8T0VZG5_PANVG</name>
<accession>A0A8T0VZG5</accession>
<reference evidence="2" key="1">
    <citation type="submission" date="2020-05" db="EMBL/GenBank/DDBJ databases">
        <title>WGS assembly of Panicum virgatum.</title>
        <authorList>
            <person name="Lovell J.T."/>
            <person name="Jenkins J."/>
            <person name="Shu S."/>
            <person name="Juenger T.E."/>
            <person name="Schmutz J."/>
        </authorList>
    </citation>
    <scope>NUCLEOTIDE SEQUENCE</scope>
    <source>
        <strain evidence="2">AP13</strain>
    </source>
</reference>
<dbReference type="Proteomes" id="UP000823388">
    <property type="component" value="Chromosome 2N"/>
</dbReference>
<protein>
    <submittedName>
        <fullName evidence="2">Uncharacterized protein</fullName>
    </submittedName>
</protein>
<sequence>MLHHQSPLTSPSHLPLSGSPPPPGQKHPLPANGRHLASPDLRITKGPPCHGRARRAWVVRGACSCGRARVCPPLLCSTPSITLYSSAPLLTSSSSTHLFRSTAFRSTHRSLRSSALSPRVSHDAHQPRGGVVAAGLPCSAEAAAAARVRAGTRGRGEAPGKVRARGAGPRRGAGAVLRLRARRGPRRRHWLPGGRAVGRRGARAGAGGPAGGRAGARGRARRAVRA</sequence>
<evidence type="ECO:0000256" key="1">
    <source>
        <dbReference type="SAM" id="MobiDB-lite"/>
    </source>
</evidence>
<dbReference type="EMBL" id="CM029040">
    <property type="protein sequence ID" value="KAG2636709.1"/>
    <property type="molecule type" value="Genomic_DNA"/>
</dbReference>
<evidence type="ECO:0000313" key="3">
    <source>
        <dbReference type="Proteomes" id="UP000823388"/>
    </source>
</evidence>
<feature type="region of interest" description="Disordered" evidence="1">
    <location>
        <begin position="150"/>
        <end position="172"/>
    </location>
</feature>
<feature type="compositionally biased region" description="Basic residues" evidence="1">
    <location>
        <begin position="216"/>
        <end position="226"/>
    </location>
</feature>
<gene>
    <name evidence="2" type="ORF">PVAP13_2NG159003</name>
</gene>
<proteinExistence type="predicted"/>
<feature type="region of interest" description="Disordered" evidence="1">
    <location>
        <begin position="1"/>
        <end position="47"/>
    </location>
</feature>